<dbReference type="eggNOG" id="ENOG502RY48">
    <property type="taxonomic scope" value="Eukaryota"/>
</dbReference>
<dbReference type="InParanoid" id="A0A0P0XKY2"/>
<keyword evidence="1" id="KW-0812">Transmembrane</keyword>
<dbReference type="PANTHER" id="PTHR31170:SF18">
    <property type="entry name" value="(WILD MALAYSIAN BANANA) HYPOTHETICAL PROTEIN"/>
    <property type="match status" value="1"/>
</dbReference>
<dbReference type="Gramene" id="Os09t0301800-01">
    <property type="protein sequence ID" value="Os09t0301800-01"/>
    <property type="gene ID" value="Os09g0301800"/>
</dbReference>
<protein>
    <submittedName>
        <fullName evidence="2">Os09g0301800 protein</fullName>
    </submittedName>
</protein>
<reference evidence="2 3" key="3">
    <citation type="journal article" date="2013" name="Rice">
        <title>Improvement of the Oryza sativa Nipponbare reference genome using next generation sequence and optical map data.</title>
        <authorList>
            <person name="Kawahara Y."/>
            <person name="de la Bastide M."/>
            <person name="Hamilton J.P."/>
            <person name="Kanamori H."/>
            <person name="McCombie W.R."/>
            <person name="Ouyang S."/>
            <person name="Schwartz D.C."/>
            <person name="Tanaka T."/>
            <person name="Wu J."/>
            <person name="Zhou S."/>
            <person name="Childs K.L."/>
            <person name="Davidson R.M."/>
            <person name="Lin H."/>
            <person name="Quesada-Ocampo L."/>
            <person name="Vaillancourt B."/>
            <person name="Sakai H."/>
            <person name="Lee S.S."/>
            <person name="Kim J."/>
            <person name="Numa H."/>
            <person name="Itoh T."/>
            <person name="Buell C.R."/>
            <person name="Matsumoto T."/>
        </authorList>
    </citation>
    <scope>NUCLEOTIDE SEQUENCE [LARGE SCALE GENOMIC DNA]</scope>
    <source>
        <strain evidence="3">cv. Nipponbare</strain>
    </source>
</reference>
<keyword evidence="1" id="KW-1133">Transmembrane helix</keyword>
<evidence type="ECO:0000313" key="2">
    <source>
        <dbReference type="EMBL" id="BAT07342.1"/>
    </source>
</evidence>
<reference evidence="3" key="1">
    <citation type="journal article" date="2005" name="Nature">
        <title>The map-based sequence of the rice genome.</title>
        <authorList>
            <consortium name="International rice genome sequencing project (IRGSP)"/>
            <person name="Matsumoto T."/>
            <person name="Wu J."/>
            <person name="Kanamori H."/>
            <person name="Katayose Y."/>
            <person name="Fujisawa M."/>
            <person name="Namiki N."/>
            <person name="Mizuno H."/>
            <person name="Yamamoto K."/>
            <person name="Antonio B.A."/>
            <person name="Baba T."/>
            <person name="Sakata K."/>
            <person name="Nagamura Y."/>
            <person name="Aoki H."/>
            <person name="Arikawa K."/>
            <person name="Arita K."/>
            <person name="Bito T."/>
            <person name="Chiden Y."/>
            <person name="Fujitsuka N."/>
            <person name="Fukunaka R."/>
            <person name="Hamada M."/>
            <person name="Harada C."/>
            <person name="Hayashi A."/>
            <person name="Hijishita S."/>
            <person name="Honda M."/>
            <person name="Hosokawa S."/>
            <person name="Ichikawa Y."/>
            <person name="Idonuma A."/>
            <person name="Iijima M."/>
            <person name="Ikeda M."/>
            <person name="Ikeno M."/>
            <person name="Ito K."/>
            <person name="Ito S."/>
            <person name="Ito T."/>
            <person name="Ito Y."/>
            <person name="Ito Y."/>
            <person name="Iwabuchi A."/>
            <person name="Kamiya K."/>
            <person name="Karasawa W."/>
            <person name="Kurita K."/>
            <person name="Katagiri S."/>
            <person name="Kikuta A."/>
            <person name="Kobayashi H."/>
            <person name="Kobayashi N."/>
            <person name="Machita K."/>
            <person name="Maehara T."/>
            <person name="Masukawa M."/>
            <person name="Mizubayashi T."/>
            <person name="Mukai Y."/>
            <person name="Nagasaki H."/>
            <person name="Nagata Y."/>
            <person name="Naito S."/>
            <person name="Nakashima M."/>
            <person name="Nakama Y."/>
            <person name="Nakamichi Y."/>
            <person name="Nakamura M."/>
            <person name="Meguro A."/>
            <person name="Negishi M."/>
            <person name="Ohta I."/>
            <person name="Ohta T."/>
            <person name="Okamoto M."/>
            <person name="Ono N."/>
            <person name="Saji S."/>
            <person name="Sakaguchi M."/>
            <person name="Sakai K."/>
            <person name="Shibata M."/>
            <person name="Shimokawa T."/>
            <person name="Song J."/>
            <person name="Takazaki Y."/>
            <person name="Terasawa K."/>
            <person name="Tsugane M."/>
            <person name="Tsuji K."/>
            <person name="Ueda S."/>
            <person name="Waki K."/>
            <person name="Yamagata H."/>
            <person name="Yamamoto M."/>
            <person name="Yamamoto S."/>
            <person name="Yamane H."/>
            <person name="Yoshiki S."/>
            <person name="Yoshihara R."/>
            <person name="Yukawa K."/>
            <person name="Zhong H."/>
            <person name="Yano M."/>
            <person name="Yuan Q."/>
            <person name="Ouyang S."/>
            <person name="Liu J."/>
            <person name="Jones K.M."/>
            <person name="Gansberger K."/>
            <person name="Moffat K."/>
            <person name="Hill J."/>
            <person name="Bera J."/>
            <person name="Fadrosh D."/>
            <person name="Jin S."/>
            <person name="Johri S."/>
            <person name="Kim M."/>
            <person name="Overton L."/>
            <person name="Reardon M."/>
            <person name="Tsitrin T."/>
            <person name="Vuong H."/>
            <person name="Weaver B."/>
            <person name="Ciecko A."/>
            <person name="Tallon L."/>
            <person name="Jackson J."/>
            <person name="Pai G."/>
            <person name="Aken S.V."/>
            <person name="Utterback T."/>
            <person name="Reidmuller S."/>
            <person name="Feldblyum T."/>
            <person name="Hsiao J."/>
            <person name="Zismann V."/>
            <person name="Iobst S."/>
            <person name="de Vazeille A.R."/>
            <person name="Buell C.R."/>
            <person name="Ying K."/>
            <person name="Li Y."/>
            <person name="Lu T."/>
            <person name="Huang Y."/>
            <person name="Zhao Q."/>
            <person name="Feng Q."/>
            <person name="Zhang L."/>
            <person name="Zhu J."/>
            <person name="Weng Q."/>
            <person name="Mu J."/>
            <person name="Lu Y."/>
            <person name="Fan D."/>
            <person name="Liu Y."/>
            <person name="Guan J."/>
            <person name="Zhang Y."/>
            <person name="Yu S."/>
            <person name="Liu X."/>
            <person name="Zhang Y."/>
            <person name="Hong G."/>
            <person name="Han B."/>
            <person name="Choisne N."/>
            <person name="Demange N."/>
            <person name="Orjeda G."/>
            <person name="Samain S."/>
            <person name="Cattolico L."/>
            <person name="Pelletier E."/>
            <person name="Couloux A."/>
            <person name="Segurens B."/>
            <person name="Wincker P."/>
            <person name="D'Hont A."/>
            <person name="Scarpelli C."/>
            <person name="Weissenbach J."/>
            <person name="Salanoubat M."/>
            <person name="Quetier F."/>
            <person name="Yu Y."/>
            <person name="Kim H.R."/>
            <person name="Rambo T."/>
            <person name="Currie J."/>
            <person name="Collura K."/>
            <person name="Luo M."/>
            <person name="Yang T."/>
            <person name="Ammiraju J.S.S."/>
            <person name="Engler F."/>
            <person name="Soderlund C."/>
            <person name="Wing R.A."/>
            <person name="Palmer L.E."/>
            <person name="de la Bastide M."/>
            <person name="Spiegel L."/>
            <person name="Nascimento L."/>
            <person name="Zutavern T."/>
            <person name="O'Shaughnessy A."/>
            <person name="Dike S."/>
            <person name="Dedhia N."/>
            <person name="Preston R."/>
            <person name="Balija V."/>
            <person name="McCombie W.R."/>
            <person name="Chow T."/>
            <person name="Chen H."/>
            <person name="Chung M."/>
            <person name="Chen C."/>
            <person name="Shaw J."/>
            <person name="Wu H."/>
            <person name="Hsiao K."/>
            <person name="Chao Y."/>
            <person name="Chu M."/>
            <person name="Cheng C."/>
            <person name="Hour A."/>
            <person name="Lee P."/>
            <person name="Lin S."/>
            <person name="Lin Y."/>
            <person name="Liou J."/>
            <person name="Liu S."/>
            <person name="Hsing Y."/>
            <person name="Raghuvanshi S."/>
            <person name="Mohanty A."/>
            <person name="Bharti A.K."/>
            <person name="Gaur A."/>
            <person name="Gupta V."/>
            <person name="Kumar D."/>
            <person name="Ravi V."/>
            <person name="Vij S."/>
            <person name="Kapur A."/>
            <person name="Khurana P."/>
            <person name="Khurana P."/>
            <person name="Khurana J.P."/>
            <person name="Tyagi A.K."/>
            <person name="Gaikwad K."/>
            <person name="Singh A."/>
            <person name="Dalal V."/>
            <person name="Srivastava S."/>
            <person name="Dixit A."/>
            <person name="Pal A.K."/>
            <person name="Ghazi I.A."/>
            <person name="Yadav M."/>
            <person name="Pandit A."/>
            <person name="Bhargava A."/>
            <person name="Sureshbabu K."/>
            <person name="Batra K."/>
            <person name="Sharma T.R."/>
            <person name="Mohapatra T."/>
            <person name="Singh N.K."/>
            <person name="Messing J."/>
            <person name="Nelson A.B."/>
            <person name="Fuks G."/>
            <person name="Kavchok S."/>
            <person name="Keizer G."/>
            <person name="Linton E."/>
            <person name="Llaca V."/>
            <person name="Song R."/>
            <person name="Tanyolac B."/>
            <person name="Young S."/>
            <person name="Ho-Il K."/>
            <person name="Hahn J.H."/>
            <person name="Sangsakoo G."/>
            <person name="Vanavichit A."/>
            <person name="de Mattos Luiz.A.T."/>
            <person name="Zimmer P.D."/>
            <person name="Malone G."/>
            <person name="Dellagostin O."/>
            <person name="de Oliveira A.C."/>
            <person name="Bevan M."/>
            <person name="Bancroft I."/>
            <person name="Minx P."/>
            <person name="Cordum H."/>
            <person name="Wilson R."/>
            <person name="Cheng Z."/>
            <person name="Jin W."/>
            <person name="Jiang J."/>
            <person name="Leong S.A."/>
            <person name="Iwama H."/>
            <person name="Gojobori T."/>
            <person name="Itoh T."/>
            <person name="Niimura Y."/>
            <person name="Fujii Y."/>
            <person name="Habara T."/>
            <person name="Sakai H."/>
            <person name="Sato Y."/>
            <person name="Wilson G."/>
            <person name="Kumar K."/>
            <person name="McCouch S."/>
            <person name="Juretic N."/>
            <person name="Hoen D."/>
            <person name="Wright S."/>
            <person name="Bruskiewich R."/>
            <person name="Bureau T."/>
            <person name="Miyao A."/>
            <person name="Hirochika H."/>
            <person name="Nishikawa T."/>
            <person name="Kadowaki K."/>
            <person name="Sugiura M."/>
            <person name="Burr B."/>
            <person name="Sasaki T."/>
        </authorList>
    </citation>
    <scope>NUCLEOTIDE SEQUENCE [LARGE SCALE GENOMIC DNA]</scope>
    <source>
        <strain evidence="3">cv. Nipponbare</strain>
    </source>
</reference>
<dbReference type="EMBL" id="AP014965">
    <property type="protein sequence ID" value="BAT07342.1"/>
    <property type="molecule type" value="Genomic_DNA"/>
</dbReference>
<proteinExistence type="predicted"/>
<dbReference type="OMA" id="TACWERS"/>
<dbReference type="Proteomes" id="UP000059680">
    <property type="component" value="Chromosome 9"/>
</dbReference>
<gene>
    <name evidence="2" type="ordered locus">Os09g0301800</name>
    <name evidence="2" type="ORF">OSNPB_090301800</name>
</gene>
<dbReference type="Pfam" id="PF03140">
    <property type="entry name" value="DUF247"/>
    <property type="match status" value="1"/>
</dbReference>
<sequence>MNSVFFLAMLHRHHANLSLLVRQISLSFLNACNTDCKHYSAEGQAEICIETLLTNLTACWERSRTGSNRPECKIPLLCPPQRPAAVCIGPNHHNPFYHLMEQEKKVMLYGILILVDEQHKAAVLRRLVDAVTALESVAKEHYYMEQVPCDAMRRTAGFVQMLLLDGCYILGKFVLHDLLPVRANGAGTSQQQQHGTGSAMQNMELVRDVFYRLDNQIPFCVLRAIYGVLRECRTTPGVMARELDETLAVQVQALLKHFGYSIRNQVPREIWHLHHMLHKHFVPQDDPIPTGDAVRLPVDVVDTGRRSATAAAPTLYRWRAATFYHATGVIFMKRHLRHGASSGAWRWFVDGGGARSVLDVKFHPLTLRLSIPPLMVDMNTSTVLRNLMMLEQHNPSLGSQVTAYCYFLSQLAGTASDVALLAKKGIIVSLLASDGDVARMLGELCVGITINPADERSHNYLLDTRKGLERMYKTRVIRWIAQLYHRYLSNPFVLTVLVAAMVGFVCELIQAIYAVKSFKRRP</sequence>
<dbReference type="OrthoDB" id="1849062at2759"/>
<keyword evidence="1" id="KW-0472">Membrane</keyword>
<dbReference type="PaxDb" id="39947-A0A0P0XKY2"/>
<dbReference type="InterPro" id="IPR004158">
    <property type="entry name" value="DUF247_pln"/>
</dbReference>
<reference evidence="2 3" key="2">
    <citation type="journal article" date="2013" name="Plant Cell Physiol.">
        <title>Rice Annotation Project Database (RAP-DB): an integrative and interactive database for rice genomics.</title>
        <authorList>
            <person name="Sakai H."/>
            <person name="Lee S.S."/>
            <person name="Tanaka T."/>
            <person name="Numa H."/>
            <person name="Kim J."/>
            <person name="Kawahara Y."/>
            <person name="Wakimoto H."/>
            <person name="Yang C.C."/>
            <person name="Iwamoto M."/>
            <person name="Abe T."/>
            <person name="Yamada Y."/>
            <person name="Muto A."/>
            <person name="Inokuchi H."/>
            <person name="Ikemura T."/>
            <person name="Matsumoto T."/>
            <person name="Sasaki T."/>
            <person name="Itoh T."/>
        </authorList>
    </citation>
    <scope>NUCLEOTIDE SEQUENCE [LARGE SCALE GENOMIC DNA]</scope>
    <source>
        <strain evidence="3">cv. Nipponbare</strain>
    </source>
</reference>
<dbReference type="STRING" id="39947.A0A0P0XKY2"/>
<keyword evidence="3" id="KW-1185">Reference proteome</keyword>
<evidence type="ECO:0000256" key="1">
    <source>
        <dbReference type="SAM" id="Phobius"/>
    </source>
</evidence>
<dbReference type="KEGG" id="osa:107278553"/>
<name>A0A0P0XKY2_ORYSJ</name>
<feature type="transmembrane region" description="Helical" evidence="1">
    <location>
        <begin position="492"/>
        <end position="515"/>
    </location>
</feature>
<evidence type="ECO:0000313" key="3">
    <source>
        <dbReference type="Proteomes" id="UP000059680"/>
    </source>
</evidence>
<dbReference type="PANTHER" id="PTHR31170">
    <property type="entry name" value="BNAC04G53230D PROTEIN"/>
    <property type="match status" value="1"/>
</dbReference>
<organism evidence="2 3">
    <name type="scientific">Oryza sativa subsp. japonica</name>
    <name type="common">Rice</name>
    <dbReference type="NCBI Taxonomy" id="39947"/>
    <lineage>
        <taxon>Eukaryota</taxon>
        <taxon>Viridiplantae</taxon>
        <taxon>Streptophyta</taxon>
        <taxon>Embryophyta</taxon>
        <taxon>Tracheophyta</taxon>
        <taxon>Spermatophyta</taxon>
        <taxon>Magnoliopsida</taxon>
        <taxon>Liliopsida</taxon>
        <taxon>Poales</taxon>
        <taxon>Poaceae</taxon>
        <taxon>BOP clade</taxon>
        <taxon>Oryzoideae</taxon>
        <taxon>Oryzeae</taxon>
        <taxon>Oryzinae</taxon>
        <taxon>Oryza</taxon>
        <taxon>Oryza sativa</taxon>
    </lineage>
</organism>
<accession>A0A0P0XKY2</accession>
<dbReference type="AlphaFoldDB" id="A0A0P0XKY2"/>